<name>A0AA36NB22_9DINO</name>
<dbReference type="PROSITE" id="PS50109">
    <property type="entry name" value="HIS_KIN"/>
    <property type="match status" value="1"/>
</dbReference>
<gene>
    <name evidence="10" type="ORF">EVOR1521_LOCUS20149</name>
</gene>
<sequence length="476" mass="52278">MDAAGALRRSFARGRLSGSRGARGGRSASSVAPFWPTELDASISDGSILGAKSGSLGSLGSGSRPLGLRAGHVALGGELAEFAGRQPTALRLTEILAMKTQEGLRSILQEELPVRLANRIAHLDNLPDLEAVRDIRSVRQDFAAAFEEVRTATPENFAGVIRRFKKRNEDHALRLTQGMKAWGELQRGKGQPEETRAFIDSFLDRLFLSRIGMETLTSQYLALSTCPDGIVDLSCDPCQVCASAAKQVSDVASEYLVTVPKIEISFHGDQSARTLPLIPHYLFYIVAELLKNSLRAVGELHESGSGNLEPVQIRVASDESQVALLIMDRGGGIPFERQPHVWSYMYSTARGNRMCKQTGQILDEGDEQPSPFFGYGVGLPLSRLYAEYLGGSLHLMSMPNFGTHAYLFLQQSSDRAEALPNYVNWLRKKKLREDIQVYEAQEKLAAASRDYAEALRFKSLAAEAEMELTGLERSQL</sequence>
<organism evidence="10 11">
    <name type="scientific">Effrenium voratum</name>
    <dbReference type="NCBI Taxonomy" id="2562239"/>
    <lineage>
        <taxon>Eukaryota</taxon>
        <taxon>Sar</taxon>
        <taxon>Alveolata</taxon>
        <taxon>Dinophyceae</taxon>
        <taxon>Suessiales</taxon>
        <taxon>Symbiodiniaceae</taxon>
        <taxon>Effrenium</taxon>
    </lineage>
</organism>
<dbReference type="Gene3D" id="1.20.140.20">
    <property type="entry name" value="Alpha-ketoacid/pyruvate dehydrogenase kinase, N-terminal domain"/>
    <property type="match status" value="1"/>
</dbReference>
<dbReference type="InterPro" id="IPR005467">
    <property type="entry name" value="His_kinase_dom"/>
</dbReference>
<dbReference type="GO" id="GO:0004740">
    <property type="term" value="F:pyruvate dehydrogenase (acetyl-transferring) kinase activity"/>
    <property type="evidence" value="ECO:0007669"/>
    <property type="project" value="UniProtKB-EC"/>
</dbReference>
<dbReference type="Proteomes" id="UP001178507">
    <property type="component" value="Unassembled WGS sequence"/>
</dbReference>
<dbReference type="PANTHER" id="PTHR11947">
    <property type="entry name" value="PYRUVATE DEHYDROGENASE KINASE"/>
    <property type="match status" value="1"/>
</dbReference>
<dbReference type="SMART" id="SM00387">
    <property type="entry name" value="HATPase_c"/>
    <property type="match status" value="1"/>
</dbReference>
<dbReference type="SUPFAM" id="SSF55874">
    <property type="entry name" value="ATPase domain of HSP90 chaperone/DNA topoisomerase II/histidine kinase"/>
    <property type="match status" value="1"/>
</dbReference>
<evidence type="ECO:0000313" key="10">
    <source>
        <dbReference type="EMBL" id="CAJ1395798.1"/>
    </source>
</evidence>
<dbReference type="SUPFAM" id="SSF69012">
    <property type="entry name" value="alpha-ketoacid dehydrogenase kinase, N-terminal domain"/>
    <property type="match status" value="1"/>
</dbReference>
<evidence type="ECO:0000256" key="5">
    <source>
        <dbReference type="ARBA" id="ARBA00022840"/>
    </source>
</evidence>
<evidence type="ECO:0000259" key="9">
    <source>
        <dbReference type="PROSITE" id="PS50109"/>
    </source>
</evidence>
<keyword evidence="2 8" id="KW-0808">Transferase</keyword>
<evidence type="ECO:0000256" key="7">
    <source>
        <dbReference type="ARBA" id="ARBA00048201"/>
    </source>
</evidence>
<comment type="caution">
    <text evidence="10">The sequence shown here is derived from an EMBL/GenBank/DDBJ whole genome shotgun (WGS) entry which is preliminary data.</text>
</comment>
<keyword evidence="6 8" id="KW-0496">Mitochondrion</keyword>
<keyword evidence="4 8" id="KW-0418">Kinase</keyword>
<dbReference type="PANTHER" id="PTHR11947:SF3">
    <property type="entry name" value="[PYRUVATE DEHYDROGENASE (ACETYL-TRANSFERRING)] KINASE, MITOCHONDRIAL"/>
    <property type="match status" value="1"/>
</dbReference>
<evidence type="ECO:0000256" key="2">
    <source>
        <dbReference type="ARBA" id="ARBA00022679"/>
    </source>
</evidence>
<evidence type="ECO:0000256" key="1">
    <source>
        <dbReference type="ARBA" id="ARBA00006155"/>
    </source>
</evidence>
<comment type="catalytic activity">
    <reaction evidence="7">
        <text>L-seryl-[pyruvate dehydrogenase E1 alpha subunit] + ATP = O-phospho-L-seryl-[pyruvate dehydrogenase E1 alpha subunit] + ADP + H(+)</text>
        <dbReference type="Rhea" id="RHEA:23052"/>
        <dbReference type="Rhea" id="RHEA-COMP:13689"/>
        <dbReference type="Rhea" id="RHEA-COMP:13690"/>
        <dbReference type="ChEBI" id="CHEBI:15378"/>
        <dbReference type="ChEBI" id="CHEBI:29999"/>
        <dbReference type="ChEBI" id="CHEBI:30616"/>
        <dbReference type="ChEBI" id="CHEBI:83421"/>
        <dbReference type="ChEBI" id="CHEBI:456216"/>
        <dbReference type="EC" id="2.7.11.2"/>
    </reaction>
</comment>
<protein>
    <recommendedName>
        <fullName evidence="8">Protein-serine/threonine kinase</fullName>
        <ecNumber evidence="8">2.7.11.-</ecNumber>
    </recommendedName>
</protein>
<feature type="domain" description="Histidine kinase" evidence="9">
    <location>
        <begin position="282"/>
        <end position="413"/>
    </location>
</feature>
<evidence type="ECO:0000256" key="8">
    <source>
        <dbReference type="RuleBase" id="RU366032"/>
    </source>
</evidence>
<dbReference type="Pfam" id="PF02518">
    <property type="entry name" value="HATPase_c"/>
    <property type="match status" value="1"/>
</dbReference>
<dbReference type="GO" id="GO:0005524">
    <property type="term" value="F:ATP binding"/>
    <property type="evidence" value="ECO:0007669"/>
    <property type="project" value="UniProtKB-UniRule"/>
</dbReference>
<dbReference type="GO" id="GO:0010906">
    <property type="term" value="P:regulation of glucose metabolic process"/>
    <property type="evidence" value="ECO:0007669"/>
    <property type="project" value="TreeGrafter"/>
</dbReference>
<dbReference type="GO" id="GO:0005759">
    <property type="term" value="C:mitochondrial matrix"/>
    <property type="evidence" value="ECO:0007669"/>
    <property type="project" value="UniProtKB-SubCell"/>
</dbReference>
<evidence type="ECO:0000256" key="3">
    <source>
        <dbReference type="ARBA" id="ARBA00022741"/>
    </source>
</evidence>
<dbReference type="InterPro" id="IPR003594">
    <property type="entry name" value="HATPase_dom"/>
</dbReference>
<evidence type="ECO:0000313" key="11">
    <source>
        <dbReference type="Proteomes" id="UP001178507"/>
    </source>
</evidence>
<evidence type="ECO:0000256" key="6">
    <source>
        <dbReference type="ARBA" id="ARBA00023128"/>
    </source>
</evidence>
<dbReference type="InterPro" id="IPR018955">
    <property type="entry name" value="BCDHK/PDK_N"/>
</dbReference>
<dbReference type="InterPro" id="IPR039028">
    <property type="entry name" value="BCKD/PDK"/>
</dbReference>
<dbReference type="InterPro" id="IPR036890">
    <property type="entry name" value="HATPase_C_sf"/>
</dbReference>
<dbReference type="EC" id="2.7.11.-" evidence="8"/>
<reference evidence="10" key="1">
    <citation type="submission" date="2023-08" db="EMBL/GenBank/DDBJ databases">
        <authorList>
            <person name="Chen Y."/>
            <person name="Shah S."/>
            <person name="Dougan E. K."/>
            <person name="Thang M."/>
            <person name="Chan C."/>
        </authorList>
    </citation>
    <scope>NUCLEOTIDE SEQUENCE</scope>
</reference>
<proteinExistence type="inferred from homology"/>
<comment type="subcellular location">
    <subcellularLocation>
        <location evidence="8">Mitochondrion matrix</location>
    </subcellularLocation>
</comment>
<dbReference type="Pfam" id="PF10436">
    <property type="entry name" value="BCDHK_Adom3"/>
    <property type="match status" value="1"/>
</dbReference>
<keyword evidence="3 8" id="KW-0547">Nucleotide-binding</keyword>
<keyword evidence="5 8" id="KW-0067">ATP-binding</keyword>
<comment type="similarity">
    <text evidence="1 8">Belongs to the PDK/BCKDK protein kinase family.</text>
</comment>
<dbReference type="Gene3D" id="3.30.565.10">
    <property type="entry name" value="Histidine kinase-like ATPase, C-terminal domain"/>
    <property type="match status" value="1"/>
</dbReference>
<dbReference type="AlphaFoldDB" id="A0AA36NB22"/>
<keyword evidence="11" id="KW-1185">Reference proteome</keyword>
<dbReference type="EMBL" id="CAUJNA010003209">
    <property type="protein sequence ID" value="CAJ1395798.1"/>
    <property type="molecule type" value="Genomic_DNA"/>
</dbReference>
<dbReference type="InterPro" id="IPR036784">
    <property type="entry name" value="AK/P_DHK_N_sf"/>
</dbReference>
<evidence type="ECO:0000256" key="4">
    <source>
        <dbReference type="ARBA" id="ARBA00022777"/>
    </source>
</evidence>
<accession>A0AA36NB22</accession>